<feature type="domain" description="Glycosyl transferase family 1" evidence="3">
    <location>
        <begin position="170"/>
        <end position="308"/>
    </location>
</feature>
<gene>
    <name evidence="5" type="ORF">DFJ66_8317</name>
</gene>
<dbReference type="GO" id="GO:0016757">
    <property type="term" value="F:glycosyltransferase activity"/>
    <property type="evidence" value="ECO:0007669"/>
    <property type="project" value="UniProtKB-KW"/>
</dbReference>
<feature type="domain" description="Glycosyltransferase subfamily 4-like N-terminal" evidence="4">
    <location>
        <begin position="21"/>
        <end position="164"/>
    </location>
</feature>
<dbReference type="InterPro" id="IPR001296">
    <property type="entry name" value="Glyco_trans_1"/>
</dbReference>
<dbReference type="PANTHER" id="PTHR45947:SF3">
    <property type="entry name" value="SULFOQUINOVOSYL TRANSFERASE SQD2"/>
    <property type="match status" value="1"/>
</dbReference>
<keyword evidence="6" id="KW-1185">Reference proteome</keyword>
<dbReference type="InterPro" id="IPR028098">
    <property type="entry name" value="Glyco_trans_4-like_N"/>
</dbReference>
<dbReference type="AlphaFoldDB" id="A0A495XM15"/>
<dbReference type="Gene3D" id="3.40.50.2000">
    <property type="entry name" value="Glycogen Phosphorylase B"/>
    <property type="match status" value="2"/>
</dbReference>
<evidence type="ECO:0000313" key="6">
    <source>
        <dbReference type="Proteomes" id="UP000272729"/>
    </source>
</evidence>
<dbReference type="InterPro" id="IPR050194">
    <property type="entry name" value="Glycosyltransferase_grp1"/>
</dbReference>
<dbReference type="CDD" id="cd03802">
    <property type="entry name" value="GT4_AviGT4-like"/>
    <property type="match status" value="1"/>
</dbReference>
<keyword evidence="2 5" id="KW-0808">Transferase</keyword>
<dbReference type="OrthoDB" id="9809227at2"/>
<dbReference type="GO" id="GO:1901137">
    <property type="term" value="P:carbohydrate derivative biosynthetic process"/>
    <property type="evidence" value="ECO:0007669"/>
    <property type="project" value="UniProtKB-ARBA"/>
</dbReference>
<dbReference type="SUPFAM" id="SSF53756">
    <property type="entry name" value="UDP-Glycosyltransferase/glycogen phosphorylase"/>
    <property type="match status" value="1"/>
</dbReference>
<accession>A0A495XM15</accession>
<evidence type="ECO:0000259" key="3">
    <source>
        <dbReference type="Pfam" id="PF00534"/>
    </source>
</evidence>
<dbReference type="Pfam" id="PF00534">
    <property type="entry name" value="Glycos_transf_1"/>
    <property type="match status" value="1"/>
</dbReference>
<evidence type="ECO:0000259" key="4">
    <source>
        <dbReference type="Pfam" id="PF13439"/>
    </source>
</evidence>
<name>A0A495XM15_9PSEU</name>
<dbReference type="RefSeq" id="WP_121230107.1">
    <property type="nucleotide sequence ID" value="NZ_JBIUBA010000059.1"/>
</dbReference>
<evidence type="ECO:0000313" key="5">
    <source>
        <dbReference type="EMBL" id="RKT74942.1"/>
    </source>
</evidence>
<protein>
    <submittedName>
        <fullName evidence="5">Glycosyltransferase involved in cell wall biosynthesis</fullName>
    </submittedName>
</protein>
<dbReference type="PANTHER" id="PTHR45947">
    <property type="entry name" value="SULFOQUINOVOSYL TRANSFERASE SQD2"/>
    <property type="match status" value="1"/>
</dbReference>
<dbReference type="Proteomes" id="UP000272729">
    <property type="component" value="Unassembled WGS sequence"/>
</dbReference>
<evidence type="ECO:0000256" key="1">
    <source>
        <dbReference type="ARBA" id="ARBA00022676"/>
    </source>
</evidence>
<dbReference type="Pfam" id="PF13439">
    <property type="entry name" value="Glyco_transf_4"/>
    <property type="match status" value="1"/>
</dbReference>
<proteinExistence type="predicted"/>
<keyword evidence="1" id="KW-0328">Glycosyltransferase</keyword>
<dbReference type="EMBL" id="RBXR01000001">
    <property type="protein sequence ID" value="RKT74942.1"/>
    <property type="molecule type" value="Genomic_DNA"/>
</dbReference>
<organism evidence="5 6">
    <name type="scientific">Saccharothrix variisporea</name>
    <dbReference type="NCBI Taxonomy" id="543527"/>
    <lineage>
        <taxon>Bacteria</taxon>
        <taxon>Bacillati</taxon>
        <taxon>Actinomycetota</taxon>
        <taxon>Actinomycetes</taxon>
        <taxon>Pseudonocardiales</taxon>
        <taxon>Pseudonocardiaceae</taxon>
        <taxon>Saccharothrix</taxon>
    </lineage>
</organism>
<evidence type="ECO:0000256" key="2">
    <source>
        <dbReference type="ARBA" id="ARBA00022679"/>
    </source>
</evidence>
<sequence>MTGLRIAMIAPPWLELPPTGYGGTEAMCAHLVEQLTARGHEVVLVGVGRNGTSAARFIPTYRTPQCARMGQNTPEVVHAAELTAILSEVDADVVHDHSFAGPLLARGRAEPTVVTAHAPVTGEMGRYYRGLGDSVHLVAVSDAQRAAAADLNWVATIHNAVPVESFPFRRDKEDYAVFLGRTTPEKGIPEAIAAAADAGVPLRIAAKCREPEEHRYFREVVEPLLGDGVEWLGEVGCREKPGLLAAARCLLFPIQWDEPFGMVMVEAMACGTPVVALRRGSVPEVVAHGDTGFVCDTHDDLVAALHRVGDLSPDRCRAEVQRRFDVTTMAAHYEQVYRSVLSPSRWTGRAV</sequence>
<comment type="caution">
    <text evidence="5">The sequence shown here is derived from an EMBL/GenBank/DDBJ whole genome shotgun (WGS) entry which is preliminary data.</text>
</comment>
<reference evidence="5 6" key="1">
    <citation type="submission" date="2018-10" db="EMBL/GenBank/DDBJ databases">
        <title>Sequencing the genomes of 1000 actinobacteria strains.</title>
        <authorList>
            <person name="Klenk H.-P."/>
        </authorList>
    </citation>
    <scope>NUCLEOTIDE SEQUENCE [LARGE SCALE GENOMIC DNA]</scope>
    <source>
        <strain evidence="5 6">DSM 43911</strain>
    </source>
</reference>